<dbReference type="GO" id="GO:0003677">
    <property type="term" value="F:DNA binding"/>
    <property type="evidence" value="ECO:0007669"/>
    <property type="project" value="UniProtKB-KW"/>
</dbReference>
<reference evidence="4 5" key="1">
    <citation type="submission" date="2024-10" db="EMBL/GenBank/DDBJ databases">
        <title>The Natural Products Discovery Center: Release of the First 8490 Sequenced Strains for Exploring Actinobacteria Biosynthetic Diversity.</title>
        <authorList>
            <person name="Kalkreuter E."/>
            <person name="Kautsar S.A."/>
            <person name="Yang D."/>
            <person name="Bader C.D."/>
            <person name="Teijaro C.N."/>
            <person name="Fluegel L."/>
            <person name="Davis C.M."/>
            <person name="Simpson J.R."/>
            <person name="Lauterbach L."/>
            <person name="Steele A.D."/>
            <person name="Gui C."/>
            <person name="Meng S."/>
            <person name="Li G."/>
            <person name="Viehrig K."/>
            <person name="Ye F."/>
            <person name="Su P."/>
            <person name="Kiefer A.F."/>
            <person name="Nichols A."/>
            <person name="Cepeda A.J."/>
            <person name="Yan W."/>
            <person name="Fan B."/>
            <person name="Jiang Y."/>
            <person name="Adhikari A."/>
            <person name="Zheng C.-J."/>
            <person name="Schuster L."/>
            <person name="Cowan T.M."/>
            <person name="Smanski M.J."/>
            <person name="Chevrette M.G."/>
            <person name="De Carvalho L.P.S."/>
            <person name="Shen B."/>
        </authorList>
    </citation>
    <scope>NUCLEOTIDE SEQUENCE [LARGE SCALE GENOMIC DNA]</scope>
    <source>
        <strain evidence="4 5">NPDC020979</strain>
    </source>
</reference>
<dbReference type="InterPro" id="IPR010992">
    <property type="entry name" value="IHF-like_DNA-bd_dom_sf"/>
</dbReference>
<gene>
    <name evidence="4" type="ORF">ACH4TF_33050</name>
</gene>
<dbReference type="PANTHER" id="PTHR33175">
    <property type="entry name" value="DNA-BINDING PROTEIN HU"/>
    <property type="match status" value="1"/>
</dbReference>
<sequence length="114" mass="12240">MTDSTPARVNKAALVSAVAAETSMAARDVARVLDTTLDTIARTVTAGGSVSISNFGTWLARTLPPRMVRNPQTGELRHQPARTVARFRIAPRFQTTVQGADPAAATVRKRPKSR</sequence>
<dbReference type="CDD" id="cd13831">
    <property type="entry name" value="HU"/>
    <property type="match status" value="1"/>
</dbReference>
<evidence type="ECO:0000256" key="1">
    <source>
        <dbReference type="ARBA" id="ARBA00023067"/>
    </source>
</evidence>
<dbReference type="EMBL" id="JBIRRB010000018">
    <property type="protein sequence ID" value="MFI0915225.1"/>
    <property type="molecule type" value="Genomic_DNA"/>
</dbReference>
<organism evidence="4 5">
    <name type="scientific">Streptomyces abikoensis</name>
    <dbReference type="NCBI Taxonomy" id="97398"/>
    <lineage>
        <taxon>Bacteria</taxon>
        <taxon>Bacillati</taxon>
        <taxon>Actinomycetota</taxon>
        <taxon>Actinomycetes</taxon>
        <taxon>Kitasatosporales</taxon>
        <taxon>Streptomycetaceae</taxon>
        <taxon>Streptomyces</taxon>
    </lineage>
</organism>
<comment type="similarity">
    <text evidence="3">Belongs to the bacterial histone-like protein family.</text>
</comment>
<protein>
    <submittedName>
        <fullName evidence="4">HU family DNA-binding protein</fullName>
    </submittedName>
</protein>
<evidence type="ECO:0000256" key="3">
    <source>
        <dbReference type="RuleBase" id="RU003939"/>
    </source>
</evidence>
<proteinExistence type="inferred from homology"/>
<dbReference type="InterPro" id="IPR000119">
    <property type="entry name" value="Hist_DNA-bd"/>
</dbReference>
<dbReference type="SUPFAM" id="SSF47729">
    <property type="entry name" value="IHF-like DNA-binding proteins"/>
    <property type="match status" value="1"/>
</dbReference>
<name>A0ABW7TCF9_9ACTN</name>
<evidence type="ECO:0000313" key="4">
    <source>
        <dbReference type="EMBL" id="MFI0915225.1"/>
    </source>
</evidence>
<accession>A0ABW7TCF9</accession>
<dbReference type="Pfam" id="PF00216">
    <property type="entry name" value="Bac_DNA_binding"/>
    <property type="match status" value="1"/>
</dbReference>
<dbReference type="Proteomes" id="UP001611162">
    <property type="component" value="Unassembled WGS sequence"/>
</dbReference>
<keyword evidence="5" id="KW-1185">Reference proteome</keyword>
<dbReference type="PANTHER" id="PTHR33175:SF3">
    <property type="entry name" value="DNA-BINDING PROTEIN HU-BETA"/>
    <property type="match status" value="1"/>
</dbReference>
<dbReference type="SMART" id="SM00411">
    <property type="entry name" value="BHL"/>
    <property type="match status" value="1"/>
</dbReference>
<keyword evidence="1" id="KW-0226">DNA condensation</keyword>
<keyword evidence="2 4" id="KW-0238">DNA-binding</keyword>
<comment type="caution">
    <text evidence="4">The sequence shown here is derived from an EMBL/GenBank/DDBJ whole genome shotgun (WGS) entry which is preliminary data.</text>
</comment>
<dbReference type="RefSeq" id="WP_397614849.1">
    <property type="nucleotide sequence ID" value="NZ_JBIRRB010000018.1"/>
</dbReference>
<dbReference type="Gene3D" id="4.10.520.10">
    <property type="entry name" value="IHF-like DNA-binding proteins"/>
    <property type="match status" value="1"/>
</dbReference>
<evidence type="ECO:0000313" key="5">
    <source>
        <dbReference type="Proteomes" id="UP001611162"/>
    </source>
</evidence>
<evidence type="ECO:0000256" key="2">
    <source>
        <dbReference type="ARBA" id="ARBA00023125"/>
    </source>
</evidence>